<feature type="domain" description="N-acetyltransferase" evidence="2">
    <location>
        <begin position="119"/>
        <end position="255"/>
    </location>
</feature>
<name>A0ABX7JLY2_9RHOB</name>
<dbReference type="Gene3D" id="3.30.70.100">
    <property type="match status" value="1"/>
</dbReference>
<dbReference type="Proteomes" id="UP000663629">
    <property type="component" value="Chromosome 2"/>
</dbReference>
<keyword evidence="4" id="KW-1185">Reference proteome</keyword>
<dbReference type="SUPFAM" id="SSF55729">
    <property type="entry name" value="Acyl-CoA N-acyltransferases (Nat)"/>
    <property type="match status" value="1"/>
</dbReference>
<dbReference type="InterPro" id="IPR011008">
    <property type="entry name" value="Dimeric_a/b-barrel"/>
</dbReference>
<dbReference type="PROSITE" id="PS51186">
    <property type="entry name" value="GNAT"/>
    <property type="match status" value="1"/>
</dbReference>
<dbReference type="Pfam" id="PF03992">
    <property type="entry name" value="ABM"/>
    <property type="match status" value="1"/>
</dbReference>
<sequence>MSCACGQNHNHAPPPVLGGEEIPLEQPLVSISGRLICKDAAQMLLAMDLLTEHARLSRAEPGNLRFDLEQAEDPLIWEVQELYASDHAFEAHRSRLKGSRWASESRGITRDLKRENVVPRIRPELRYDHQQITELLTCAFDGPAEARLLDALRAAGDLALSLVAEAAGTVVGHVALSPLRATGPALALAPLAAHPAVQSRGIGEALVRAALAAFEDHTIVVLGDPTYYVRFGFTPADLTSPYAGPNLMVLGPRLPAGSRITHAPAFAAL</sequence>
<feature type="compositionally biased region" description="Polar residues" evidence="1">
    <location>
        <begin position="1"/>
        <end position="10"/>
    </location>
</feature>
<dbReference type="InterPro" id="IPR007138">
    <property type="entry name" value="ABM_dom"/>
</dbReference>
<dbReference type="Pfam" id="PF00583">
    <property type="entry name" value="Acetyltransf_1"/>
    <property type="match status" value="1"/>
</dbReference>
<accession>A0ABX7JLY2</accession>
<feature type="region of interest" description="Disordered" evidence="1">
    <location>
        <begin position="1"/>
        <end position="20"/>
    </location>
</feature>
<evidence type="ECO:0000313" key="3">
    <source>
        <dbReference type="EMBL" id="QRZ14654.1"/>
    </source>
</evidence>
<proteinExistence type="predicted"/>
<evidence type="ECO:0000259" key="2">
    <source>
        <dbReference type="PROSITE" id="PS51186"/>
    </source>
</evidence>
<organism evidence="3 4">
    <name type="scientific">Paracoccus methylovorus</name>
    <dbReference type="NCBI Taxonomy" id="2812658"/>
    <lineage>
        <taxon>Bacteria</taxon>
        <taxon>Pseudomonadati</taxon>
        <taxon>Pseudomonadota</taxon>
        <taxon>Alphaproteobacteria</taxon>
        <taxon>Rhodobacterales</taxon>
        <taxon>Paracoccaceae</taxon>
        <taxon>Paracoccus</taxon>
    </lineage>
</organism>
<gene>
    <name evidence="3" type="ORF">JWJ88_16925</name>
</gene>
<evidence type="ECO:0000256" key="1">
    <source>
        <dbReference type="SAM" id="MobiDB-lite"/>
    </source>
</evidence>
<dbReference type="InterPro" id="IPR016181">
    <property type="entry name" value="Acyl_CoA_acyltransferase"/>
</dbReference>
<dbReference type="Gene3D" id="3.40.630.30">
    <property type="match status" value="1"/>
</dbReference>
<reference evidence="3 4" key="1">
    <citation type="submission" date="2021-02" db="EMBL/GenBank/DDBJ databases">
        <title>Paracoccus methylovroum sp.nov., a new methanol and methylamine utilizing methylotrophic denitrifer.</title>
        <authorList>
            <person name="Timsy T."/>
            <person name="Behrendt U."/>
            <person name="Ulrich A."/>
            <person name="Spanner T."/>
            <person name="Foesel B.U."/>
            <person name="Horn M.A."/>
            <person name="Kolb S."/>
        </authorList>
    </citation>
    <scope>NUCLEOTIDE SEQUENCE [LARGE SCALE GENOMIC DNA]</scope>
    <source>
        <strain evidence="3 4">H4-D09</strain>
    </source>
</reference>
<dbReference type="InterPro" id="IPR000182">
    <property type="entry name" value="GNAT_dom"/>
</dbReference>
<dbReference type="RefSeq" id="WP_205295627.1">
    <property type="nucleotide sequence ID" value="NZ_CP070371.1"/>
</dbReference>
<evidence type="ECO:0000313" key="4">
    <source>
        <dbReference type="Proteomes" id="UP000663629"/>
    </source>
</evidence>
<protein>
    <submittedName>
        <fullName evidence="3">GNAT family N-acetyltransferase</fullName>
    </submittedName>
</protein>
<dbReference type="EMBL" id="CP070371">
    <property type="protein sequence ID" value="QRZ14654.1"/>
    <property type="molecule type" value="Genomic_DNA"/>
</dbReference>
<dbReference type="SUPFAM" id="SSF54909">
    <property type="entry name" value="Dimeric alpha+beta barrel"/>
    <property type="match status" value="1"/>
</dbReference>